<dbReference type="RefSeq" id="WP_047703330.1">
    <property type="nucleotide sequence ID" value="NZ_CP102176.1"/>
</dbReference>
<evidence type="ECO:0000313" key="4">
    <source>
        <dbReference type="EMBL" id="SDU63651.1"/>
    </source>
</evidence>
<dbReference type="SMART" id="SM00271">
    <property type="entry name" value="DnaJ"/>
    <property type="match status" value="1"/>
</dbReference>
<reference evidence="4 5" key="1">
    <citation type="submission" date="2016-10" db="EMBL/GenBank/DDBJ databases">
        <authorList>
            <person name="Varghese N."/>
            <person name="Submissions S."/>
        </authorList>
    </citation>
    <scope>NUCLEOTIDE SEQUENCE [LARGE SCALE GENOMIC DNA]</scope>
    <source>
        <strain evidence="4 5">DSM 16733</strain>
    </source>
</reference>
<feature type="transmembrane region" description="Helical" evidence="2">
    <location>
        <begin position="430"/>
        <end position="461"/>
    </location>
</feature>
<dbReference type="Proteomes" id="UP000183772">
    <property type="component" value="Chromosome I"/>
</dbReference>
<dbReference type="GeneID" id="76213923"/>
<evidence type="ECO:0000256" key="2">
    <source>
        <dbReference type="SAM" id="Phobius"/>
    </source>
</evidence>
<accession>A0AAX2DER7</accession>
<proteinExistence type="predicted"/>
<gene>
    <name evidence="4" type="ORF">SAMN05216476_3857</name>
</gene>
<keyword evidence="2" id="KW-0812">Transmembrane</keyword>
<dbReference type="SUPFAM" id="SSF46565">
    <property type="entry name" value="Chaperone J-domain"/>
    <property type="match status" value="1"/>
</dbReference>
<feature type="transmembrane region" description="Helical" evidence="2">
    <location>
        <begin position="376"/>
        <end position="394"/>
    </location>
</feature>
<dbReference type="Gene3D" id="1.10.287.110">
    <property type="entry name" value="DnaJ domain"/>
    <property type="match status" value="1"/>
</dbReference>
<dbReference type="InterPro" id="IPR001623">
    <property type="entry name" value="DnaJ_domain"/>
</dbReference>
<keyword evidence="2" id="KW-0472">Membrane</keyword>
<dbReference type="InterPro" id="IPR036869">
    <property type="entry name" value="J_dom_sf"/>
</dbReference>
<keyword evidence="1" id="KW-0143">Chaperone</keyword>
<evidence type="ECO:0000259" key="3">
    <source>
        <dbReference type="PROSITE" id="PS50076"/>
    </source>
</evidence>
<dbReference type="PROSITE" id="PS50076">
    <property type="entry name" value="DNAJ_2"/>
    <property type="match status" value="1"/>
</dbReference>
<keyword evidence="5" id="KW-1185">Reference proteome</keyword>
<evidence type="ECO:0000313" key="5">
    <source>
        <dbReference type="Proteomes" id="UP000183772"/>
    </source>
</evidence>
<sequence>MSCWEILGLPEDADKRSVKRQYASLLKRYRPDEDPEGFQRLREAYEQALEWSEWRQEEVVVEPPSAPIDLPLAQSLSQPQASQGPSPAQRLAAQCLEAITATNLADRLAQARLYGCAREFEHGLLQHCLIDEDHYALAEAAIGHLHWLTPWQHEDLPRAALEQLRGKLMELAEVRLNAACADTARFLELARELAASPWLQGLDARQWLNQSLAIALLQAPVWSEQLFDAICAQQGWKQTGHHSPCPEPWWSQLLARSHCHTFLQQQERLTGLFDSSESQAARMLFGAADEDARIRLSLTFSDADWKACEALYRTVELRYAQLLYQMPQLAPDNWRPLRRRPPVLAVPLAILSTSACMSWFLEYRLGGSFYTSVVDMLLRAMLLGVVAWGLNAACKPLSRIAWRLDQKLHARFGQWLSLRRPAPLPIRESLWVGLLGGVIYLAGGMLGAVTYFSSLAILALLSGKAFSERRASLLSRVYERVPGDILIGLLLGILVPLLLLGSVLAGNASLAANEGLQAWPQRTCAARQLTASPCPSQLSANQWHVPNATKAGQP</sequence>
<dbReference type="AlphaFoldDB" id="A0AAX2DER7"/>
<organism evidence="4 5">
    <name type="scientific">Pseudomonas mediterranea</name>
    <dbReference type="NCBI Taxonomy" id="183795"/>
    <lineage>
        <taxon>Bacteria</taxon>
        <taxon>Pseudomonadati</taxon>
        <taxon>Pseudomonadota</taxon>
        <taxon>Gammaproteobacteria</taxon>
        <taxon>Pseudomonadales</taxon>
        <taxon>Pseudomonadaceae</taxon>
        <taxon>Pseudomonas</taxon>
    </lineage>
</organism>
<protein>
    <recommendedName>
        <fullName evidence="3">J domain-containing protein</fullName>
    </recommendedName>
</protein>
<dbReference type="EMBL" id="LT629790">
    <property type="protein sequence ID" value="SDU63651.1"/>
    <property type="molecule type" value="Genomic_DNA"/>
</dbReference>
<dbReference type="CDD" id="cd06257">
    <property type="entry name" value="DnaJ"/>
    <property type="match status" value="1"/>
</dbReference>
<keyword evidence="2" id="KW-1133">Transmembrane helix</keyword>
<name>A0AAX2DER7_9PSED</name>
<evidence type="ECO:0000256" key="1">
    <source>
        <dbReference type="ARBA" id="ARBA00023186"/>
    </source>
</evidence>
<feature type="domain" description="J" evidence="3">
    <location>
        <begin position="2"/>
        <end position="53"/>
    </location>
</feature>
<feature type="transmembrane region" description="Helical" evidence="2">
    <location>
        <begin position="481"/>
        <end position="500"/>
    </location>
</feature>